<feature type="compositionally biased region" description="Basic and acidic residues" evidence="6">
    <location>
        <begin position="277"/>
        <end position="286"/>
    </location>
</feature>
<reference evidence="9" key="1">
    <citation type="submission" date="2020-01" db="EMBL/GenBank/DDBJ databases">
        <authorList>
            <person name="Meier V. D."/>
            <person name="Meier V D."/>
        </authorList>
    </citation>
    <scope>NUCLEOTIDE SEQUENCE</scope>
    <source>
        <strain evidence="9">HLG_WM_MAG_08</strain>
    </source>
</reference>
<evidence type="ECO:0000256" key="7">
    <source>
        <dbReference type="SAM" id="Phobius"/>
    </source>
</evidence>
<keyword evidence="4 7" id="KW-1133">Transmembrane helix</keyword>
<name>A0A6S6TUZ6_9GAMM</name>
<feature type="transmembrane region" description="Helical" evidence="7">
    <location>
        <begin position="20"/>
        <end position="37"/>
    </location>
</feature>
<evidence type="ECO:0000259" key="8">
    <source>
        <dbReference type="Pfam" id="PF13491"/>
    </source>
</evidence>
<feature type="compositionally biased region" description="Acidic residues" evidence="6">
    <location>
        <begin position="266"/>
        <end position="276"/>
    </location>
</feature>
<evidence type="ECO:0000256" key="3">
    <source>
        <dbReference type="ARBA" id="ARBA00022692"/>
    </source>
</evidence>
<keyword evidence="9" id="KW-0131">Cell cycle</keyword>
<feature type="domain" description="DNA translocase FtsK 4TM region" evidence="8">
    <location>
        <begin position="15"/>
        <end position="191"/>
    </location>
</feature>
<comment type="subcellular location">
    <subcellularLocation>
        <location evidence="1">Cell membrane</location>
        <topology evidence="1">Multi-pass membrane protein</topology>
    </subcellularLocation>
</comment>
<feature type="non-terminal residue" evidence="9">
    <location>
        <position position="390"/>
    </location>
</feature>
<dbReference type="AlphaFoldDB" id="A0A6S6TUZ6"/>
<evidence type="ECO:0000256" key="1">
    <source>
        <dbReference type="ARBA" id="ARBA00004651"/>
    </source>
</evidence>
<keyword evidence="5 7" id="KW-0472">Membrane</keyword>
<dbReference type="InterPro" id="IPR025199">
    <property type="entry name" value="FtsK_4TM"/>
</dbReference>
<protein>
    <submittedName>
        <fullName evidence="9">Cell division protein FtsK</fullName>
    </submittedName>
</protein>
<feature type="compositionally biased region" description="Basic and acidic residues" evidence="6">
    <location>
        <begin position="381"/>
        <end position="390"/>
    </location>
</feature>
<dbReference type="EMBL" id="CACVAV010000307">
    <property type="protein sequence ID" value="CAA6820043.1"/>
    <property type="molecule type" value="Genomic_DNA"/>
</dbReference>
<gene>
    <name evidence="9" type="ORF">HELGO_WM52205</name>
</gene>
<dbReference type="GO" id="GO:0005886">
    <property type="term" value="C:plasma membrane"/>
    <property type="evidence" value="ECO:0007669"/>
    <property type="project" value="UniProtKB-SubCell"/>
</dbReference>
<evidence type="ECO:0000256" key="5">
    <source>
        <dbReference type="ARBA" id="ARBA00023136"/>
    </source>
</evidence>
<evidence type="ECO:0000256" key="6">
    <source>
        <dbReference type="SAM" id="MobiDB-lite"/>
    </source>
</evidence>
<evidence type="ECO:0000256" key="2">
    <source>
        <dbReference type="ARBA" id="ARBA00022475"/>
    </source>
</evidence>
<feature type="compositionally biased region" description="Basic and acidic residues" evidence="6">
    <location>
        <begin position="304"/>
        <end position="314"/>
    </location>
</feature>
<feature type="transmembrane region" description="Helical" evidence="7">
    <location>
        <begin position="107"/>
        <end position="132"/>
    </location>
</feature>
<organism evidence="9">
    <name type="scientific">uncultured Thiotrichaceae bacterium</name>
    <dbReference type="NCBI Taxonomy" id="298394"/>
    <lineage>
        <taxon>Bacteria</taxon>
        <taxon>Pseudomonadati</taxon>
        <taxon>Pseudomonadota</taxon>
        <taxon>Gammaproteobacteria</taxon>
        <taxon>Thiotrichales</taxon>
        <taxon>Thiotrichaceae</taxon>
        <taxon>environmental samples</taxon>
    </lineage>
</organism>
<dbReference type="Pfam" id="PF13491">
    <property type="entry name" value="FtsK_4TM"/>
    <property type="match status" value="1"/>
</dbReference>
<keyword evidence="2" id="KW-1003">Cell membrane</keyword>
<sequence>MSKDIKLNQRKRASLQQATVIIFIGIAAVIMLALLSYNPNDPGLFHRNANHVGKCANLAGCKGAWLADFLFGLLGYLAFAVPLVLVASGLTAFRFPKHLRTPANPIGGINSIITAVGAIFTLLAGSGLAHLLFVPYPVGIGGGVLGKLVAGLLTGTFLGQYGSLLLLLSLFLGGITLVGDISWVEVTEKVGDFILNMFDKVQDFLEKSAANRDAGRSGKALSVSKDLLKSSRNSVSKMGSLLNRVSALTPAAPALPFRKTSPLDQDLYDDQDDPLFDEPRRGHGYVDDSDSTQPAPAAQQSRVADAEPARHEPEPAQQQPQQSQKTAPASGVADADVKPKQAPPKKKVVTRSTATDAFPHSSVDSMITLPRLSLLDPPPPARERVTQTRE</sequence>
<keyword evidence="3 7" id="KW-0812">Transmembrane</keyword>
<feature type="transmembrane region" description="Helical" evidence="7">
    <location>
        <begin position="165"/>
        <end position="184"/>
    </location>
</feature>
<accession>A0A6S6TUZ6</accession>
<feature type="transmembrane region" description="Helical" evidence="7">
    <location>
        <begin position="73"/>
        <end position="95"/>
    </location>
</feature>
<keyword evidence="9" id="KW-0132">Cell division</keyword>
<feature type="transmembrane region" description="Helical" evidence="7">
    <location>
        <begin position="138"/>
        <end position="158"/>
    </location>
</feature>
<feature type="compositionally biased region" description="Polar residues" evidence="6">
    <location>
        <begin position="291"/>
        <end position="302"/>
    </location>
</feature>
<dbReference type="GO" id="GO:0051301">
    <property type="term" value="P:cell division"/>
    <property type="evidence" value="ECO:0007669"/>
    <property type="project" value="UniProtKB-KW"/>
</dbReference>
<feature type="region of interest" description="Disordered" evidence="6">
    <location>
        <begin position="255"/>
        <end position="390"/>
    </location>
</feature>
<evidence type="ECO:0000313" key="9">
    <source>
        <dbReference type="EMBL" id="CAA6820043.1"/>
    </source>
</evidence>
<feature type="compositionally biased region" description="Low complexity" evidence="6">
    <location>
        <begin position="315"/>
        <end position="329"/>
    </location>
</feature>
<evidence type="ECO:0000256" key="4">
    <source>
        <dbReference type="ARBA" id="ARBA00022989"/>
    </source>
</evidence>
<proteinExistence type="predicted"/>